<sequence>MTTDQPARRGGDIHRLLDEAFAGVEVTPDLQDLKEELRDSLLSRQAELEAAGVAPGDAARRAFAELGDLDEIIGGTDASSPAPAASRTPGSSGQRAQLAMAVQRVRPKPGFVVRTVLLAILGAAALVLLVLGLTPVLPLPVGALVGLALGFGIALGLVTGDALRQETTTNHPMPAARAWGYGAATGVLLLALALIPVVLLYLELGWIAVPAVAAVAAIGVLSFLGATQTNRHKAWVLRYHHESTPPNRFEEDPASAARFGIYTAAIWTVAIVATPIVGFTAGWVWSPLPIIAAFVVMLVVLARMLFGDRRDAD</sequence>
<keyword evidence="2" id="KW-0472">Membrane</keyword>
<protein>
    <submittedName>
        <fullName evidence="3">Permease prefix domain 1-containing protein</fullName>
    </submittedName>
</protein>
<organism evidence="3">
    <name type="scientific">Agromyces sp. G08B096</name>
    <dbReference type="NCBI Taxonomy" id="3156399"/>
    <lineage>
        <taxon>Bacteria</taxon>
        <taxon>Bacillati</taxon>
        <taxon>Actinomycetota</taxon>
        <taxon>Actinomycetes</taxon>
        <taxon>Micrococcales</taxon>
        <taxon>Microbacteriaceae</taxon>
        <taxon>Agromyces</taxon>
    </lineage>
</organism>
<name>A0AAU7WC35_9MICO</name>
<accession>A0AAU7WC35</accession>
<feature type="transmembrane region" description="Helical" evidence="2">
    <location>
        <begin position="207"/>
        <end position="226"/>
    </location>
</feature>
<reference evidence="3" key="1">
    <citation type="submission" date="2024-05" db="EMBL/GenBank/DDBJ databases">
        <authorList>
            <person name="Yu L."/>
        </authorList>
    </citation>
    <scope>NUCLEOTIDE SEQUENCE</scope>
    <source>
        <strain evidence="3">G08B096</strain>
    </source>
</reference>
<evidence type="ECO:0000256" key="1">
    <source>
        <dbReference type="SAM" id="MobiDB-lite"/>
    </source>
</evidence>
<dbReference type="RefSeq" id="WP_350349556.1">
    <property type="nucleotide sequence ID" value="NZ_CP158374.1"/>
</dbReference>
<feature type="transmembrane region" description="Helical" evidence="2">
    <location>
        <begin position="139"/>
        <end position="158"/>
    </location>
</feature>
<dbReference type="NCBIfam" id="NF038403">
    <property type="entry name" value="perm_prefix_1"/>
    <property type="match status" value="1"/>
</dbReference>
<feature type="region of interest" description="Disordered" evidence="1">
    <location>
        <begin position="74"/>
        <end position="93"/>
    </location>
</feature>
<dbReference type="AlphaFoldDB" id="A0AAU7WC35"/>
<keyword evidence="2" id="KW-1133">Transmembrane helix</keyword>
<dbReference type="InterPro" id="IPR047928">
    <property type="entry name" value="Perm_prefix_1"/>
</dbReference>
<keyword evidence="2" id="KW-0812">Transmembrane</keyword>
<feature type="transmembrane region" description="Helical" evidence="2">
    <location>
        <begin position="259"/>
        <end position="281"/>
    </location>
</feature>
<feature type="transmembrane region" description="Helical" evidence="2">
    <location>
        <begin position="287"/>
        <end position="306"/>
    </location>
</feature>
<evidence type="ECO:0000256" key="2">
    <source>
        <dbReference type="SAM" id="Phobius"/>
    </source>
</evidence>
<gene>
    <name evidence="3" type="ORF">ABIQ69_06500</name>
</gene>
<dbReference type="EMBL" id="CP158374">
    <property type="protein sequence ID" value="XBX83554.1"/>
    <property type="molecule type" value="Genomic_DNA"/>
</dbReference>
<feature type="transmembrane region" description="Helical" evidence="2">
    <location>
        <begin position="179"/>
        <end position="201"/>
    </location>
</feature>
<proteinExistence type="predicted"/>
<feature type="transmembrane region" description="Helical" evidence="2">
    <location>
        <begin position="111"/>
        <end position="133"/>
    </location>
</feature>
<evidence type="ECO:0000313" key="3">
    <source>
        <dbReference type="EMBL" id="XBX83554.1"/>
    </source>
</evidence>